<dbReference type="EMBL" id="JAGYPE020000122">
    <property type="protein sequence ID" value="MCH6269625.1"/>
    <property type="molecule type" value="Genomic_DNA"/>
</dbReference>
<dbReference type="AlphaFoldDB" id="A0A942T2J1"/>
<evidence type="ECO:0000313" key="4">
    <source>
        <dbReference type="Proteomes" id="UP000677265"/>
    </source>
</evidence>
<organism evidence="2">
    <name type="scientific">Neobacillus citreus</name>
    <dbReference type="NCBI Taxonomy" id="2833578"/>
    <lineage>
        <taxon>Bacteria</taxon>
        <taxon>Bacillati</taxon>
        <taxon>Bacillota</taxon>
        <taxon>Bacilli</taxon>
        <taxon>Bacillales</taxon>
        <taxon>Bacillaceae</taxon>
        <taxon>Neobacillus</taxon>
    </lineage>
</organism>
<gene>
    <name evidence="3" type="ORF">KHB02_029260</name>
    <name evidence="2" type="ORF">KHB02_22365</name>
</gene>
<sequence>MKKTLIAGVVALALLGGAYGIQNVSAASNSKTIESKAAGGHLGTRLGLASQYKDQIHQINQLRKERLSLRSQIIDKKDKLLDLVLEAKNSGNKGKFQQAKEAKQQLKSMNKELKTLMKDGHSDRKSLKDAVKNGDGSEAFKEEIATQQQVNEKLKQIEVELDKLITIFQ</sequence>
<evidence type="ECO:0000256" key="1">
    <source>
        <dbReference type="SAM" id="Coils"/>
    </source>
</evidence>
<feature type="coiled-coil region" evidence="1">
    <location>
        <begin position="52"/>
        <end position="119"/>
    </location>
</feature>
<evidence type="ECO:0000313" key="2">
    <source>
        <dbReference type="EMBL" id="MBS4184142.1"/>
    </source>
</evidence>
<keyword evidence="1" id="KW-0175">Coiled coil</keyword>
<dbReference type="EMBL" id="JAGYPE010000004">
    <property type="protein sequence ID" value="MBS4184142.1"/>
    <property type="molecule type" value="Genomic_DNA"/>
</dbReference>
<name>A0A942T2J1_9BACI</name>
<comment type="caution">
    <text evidence="2">The sequence shown here is derived from an EMBL/GenBank/DDBJ whole genome shotgun (WGS) entry which is preliminary data.</text>
</comment>
<protein>
    <submittedName>
        <fullName evidence="2">Uncharacterized protein</fullName>
    </submittedName>
</protein>
<dbReference type="Proteomes" id="UP000677265">
    <property type="component" value="Unassembled WGS sequence"/>
</dbReference>
<keyword evidence="4" id="KW-1185">Reference proteome</keyword>
<evidence type="ECO:0000313" key="3">
    <source>
        <dbReference type="EMBL" id="MCH6269625.1"/>
    </source>
</evidence>
<reference evidence="2" key="1">
    <citation type="submission" date="2021-05" db="EMBL/GenBank/DDBJ databases">
        <title>Novel Bacillus species.</title>
        <authorList>
            <person name="Liu G."/>
        </authorList>
    </citation>
    <scope>NUCLEOTIDE SEQUENCE</scope>
    <source>
        <strain evidence="2 4">FJAT-50051</strain>
    </source>
</reference>
<proteinExistence type="predicted"/>
<accession>A0A942T2J1</accession>
<dbReference type="RefSeq" id="WP_213144052.1">
    <property type="nucleotide sequence ID" value="NZ_JAGYPE020000122.1"/>
</dbReference>